<evidence type="ECO:0000256" key="3">
    <source>
        <dbReference type="ARBA" id="ARBA00022475"/>
    </source>
</evidence>
<protein>
    <recommendedName>
        <fullName evidence="9">Prepilin leader peptidase/N-methyltransferase</fullName>
        <ecNumber evidence="9">2.1.1.-</ecNumber>
        <ecNumber evidence="9">3.4.23.43</ecNumber>
    </recommendedName>
</protein>
<dbReference type="Pfam" id="PF01478">
    <property type="entry name" value="Peptidase_A24"/>
    <property type="match status" value="1"/>
</dbReference>
<dbReference type="PANTHER" id="PTHR30487:SF0">
    <property type="entry name" value="PREPILIN LEADER PEPTIDASE_N-METHYLTRANSFERASE-RELATED"/>
    <property type="match status" value="1"/>
</dbReference>
<dbReference type="InterPro" id="IPR000045">
    <property type="entry name" value="Prepilin_IV_endopep_pep"/>
</dbReference>
<feature type="domain" description="Prepilin type IV endopeptidase peptidase" evidence="11">
    <location>
        <begin position="128"/>
        <end position="236"/>
    </location>
</feature>
<keyword evidence="9" id="KW-0489">Methyltransferase</keyword>
<feature type="transmembrane region" description="Helical" evidence="10">
    <location>
        <begin position="253"/>
        <end position="271"/>
    </location>
</feature>
<keyword evidence="9" id="KW-0808">Transferase</keyword>
<evidence type="ECO:0000256" key="2">
    <source>
        <dbReference type="ARBA" id="ARBA00005801"/>
    </source>
</evidence>
<keyword evidence="5 9" id="KW-0812">Transmembrane</keyword>
<evidence type="ECO:0000313" key="14">
    <source>
        <dbReference type="Proteomes" id="UP000594967"/>
    </source>
</evidence>
<keyword evidence="3" id="KW-1003">Cell membrane</keyword>
<keyword evidence="7 10" id="KW-0472">Membrane</keyword>
<evidence type="ECO:0000313" key="13">
    <source>
        <dbReference type="EMBL" id="QPS22132.1"/>
    </source>
</evidence>
<dbReference type="EC" id="3.4.23.43" evidence="9"/>
<comment type="similarity">
    <text evidence="2 8">Belongs to the peptidase A24 family.</text>
</comment>
<keyword evidence="9" id="KW-0511">Multifunctional enzyme</keyword>
<feature type="domain" description="Prepilin peptidase A24 N-terminal" evidence="12">
    <location>
        <begin position="19"/>
        <end position="114"/>
    </location>
</feature>
<keyword evidence="6 10" id="KW-1133">Transmembrane helix</keyword>
<reference evidence="13 14" key="1">
    <citation type="submission" date="2020-12" db="EMBL/GenBank/DDBJ databases">
        <title>FDA dAtabase for Regulatory Grade micrObial Sequences (FDA-ARGOS): Supporting development and validation of Infectious Disease Dx tests.</title>
        <authorList>
            <person name="Sproer C."/>
            <person name="Gronow S."/>
            <person name="Severitt S."/>
            <person name="Schroder I."/>
            <person name="Tallon L."/>
            <person name="Sadzewicz L."/>
            <person name="Zhao X."/>
            <person name="Boylan J."/>
            <person name="Ott S."/>
            <person name="Bowen H."/>
            <person name="Vavikolanu K."/>
            <person name="Mehta A."/>
            <person name="Aluvathingal J."/>
            <person name="Nadendla S."/>
            <person name="Lowell S."/>
            <person name="Myers T."/>
            <person name="Yan Y."/>
            <person name="Sichtig H."/>
        </authorList>
    </citation>
    <scope>NUCLEOTIDE SEQUENCE [LARGE SCALE GENOMIC DNA]</scope>
    <source>
        <strain evidence="13 14">FDAARGOS_907</strain>
    </source>
</reference>
<feature type="transmembrane region" description="Helical" evidence="10">
    <location>
        <begin position="12"/>
        <end position="33"/>
    </location>
</feature>
<evidence type="ECO:0000256" key="4">
    <source>
        <dbReference type="ARBA" id="ARBA00022519"/>
    </source>
</evidence>
<keyword evidence="9" id="KW-0378">Hydrolase</keyword>
<dbReference type="EC" id="2.1.1.-" evidence="9"/>
<dbReference type="Proteomes" id="UP000594967">
    <property type="component" value="Chromosome"/>
</dbReference>
<dbReference type="InterPro" id="IPR010627">
    <property type="entry name" value="Prepilin_pept_A24_N"/>
</dbReference>
<dbReference type="InterPro" id="IPR014032">
    <property type="entry name" value="Peptidase_A24A_bac"/>
</dbReference>
<accession>A0A7T2SVC4</accession>
<evidence type="ECO:0000259" key="12">
    <source>
        <dbReference type="Pfam" id="PF06750"/>
    </source>
</evidence>
<dbReference type="PANTHER" id="PTHR30487">
    <property type="entry name" value="TYPE 4 PREPILIN-LIKE PROTEINS LEADER PEPTIDE-PROCESSING ENZYME"/>
    <property type="match status" value="1"/>
</dbReference>
<dbReference type="Pfam" id="PF06750">
    <property type="entry name" value="A24_N_bact"/>
    <property type="match status" value="1"/>
</dbReference>
<name>A0A7T2SVC4_SERPL</name>
<evidence type="ECO:0000256" key="10">
    <source>
        <dbReference type="SAM" id="Phobius"/>
    </source>
</evidence>
<comment type="subcellular location">
    <subcellularLocation>
        <location evidence="1">Cell inner membrane</location>
        <topology evidence="1">Multi-pass membrane protein</topology>
    </subcellularLocation>
    <subcellularLocation>
        <location evidence="9">Cell membrane</location>
        <topology evidence="9">Multi-pass membrane protein</topology>
    </subcellularLocation>
</comment>
<sequence>MLSVIENMASDCWLLFSAVLSLCLGSFINVIIYRLPKMLEREEDERVNGRHPDVFNFFLPGSTCPHCLEKIKPYDNIPLLSWLILRGRCRHCGGDISSRYPLVELVTMLAGISIACFIGVGIDWFFMLALFSLLLALSAIDVERQLLPDCLTLSLLWAGLLWHSIAQPQFLPAAVIGAVAGYLTLWLLYWGFRLSTGREGLGYGDFKLLAALGAWGGYEALPPILLIGSSSSLIWLLLLRVMRSRSCSQPLPFGPGLAIAGWSWMLYHWIIQPVVG</sequence>
<evidence type="ECO:0000256" key="9">
    <source>
        <dbReference type="RuleBase" id="RU003794"/>
    </source>
</evidence>
<feature type="transmembrane region" description="Helical" evidence="10">
    <location>
        <begin position="146"/>
        <end position="165"/>
    </location>
</feature>
<dbReference type="RefSeq" id="WP_073972022.1">
    <property type="nucleotide sequence ID" value="NZ_CAMITG010000006.1"/>
</dbReference>
<feature type="transmembrane region" description="Helical" evidence="10">
    <location>
        <begin position="171"/>
        <end position="189"/>
    </location>
</feature>
<proteinExistence type="inferred from homology"/>
<dbReference type="Gene3D" id="1.20.120.1220">
    <property type="match status" value="1"/>
</dbReference>
<gene>
    <name evidence="13" type="ORF">I6G64_06990</name>
</gene>
<evidence type="ECO:0000256" key="1">
    <source>
        <dbReference type="ARBA" id="ARBA00004429"/>
    </source>
</evidence>
<evidence type="ECO:0000256" key="7">
    <source>
        <dbReference type="ARBA" id="ARBA00023136"/>
    </source>
</evidence>
<evidence type="ECO:0000256" key="5">
    <source>
        <dbReference type="ARBA" id="ARBA00022692"/>
    </source>
</evidence>
<keyword evidence="14" id="KW-1185">Reference proteome</keyword>
<organism evidence="13 14">
    <name type="scientific">Serratia plymuthica</name>
    <dbReference type="NCBI Taxonomy" id="82996"/>
    <lineage>
        <taxon>Bacteria</taxon>
        <taxon>Pseudomonadati</taxon>
        <taxon>Pseudomonadota</taxon>
        <taxon>Gammaproteobacteria</taxon>
        <taxon>Enterobacterales</taxon>
        <taxon>Yersiniaceae</taxon>
        <taxon>Serratia</taxon>
    </lineage>
</organism>
<keyword evidence="9" id="KW-0645">Protease</keyword>
<feature type="transmembrane region" description="Helical" evidence="10">
    <location>
        <begin position="108"/>
        <end position="134"/>
    </location>
</feature>
<dbReference type="EMBL" id="CP065673">
    <property type="protein sequence ID" value="QPS22132.1"/>
    <property type="molecule type" value="Genomic_DNA"/>
</dbReference>
<evidence type="ECO:0000259" key="11">
    <source>
        <dbReference type="Pfam" id="PF01478"/>
    </source>
</evidence>
<dbReference type="PRINTS" id="PR00864">
    <property type="entry name" value="PREPILNPTASE"/>
</dbReference>
<comment type="function">
    <text evidence="9">Plays an essential role in type IV pili and type II pseudopili formation by proteolytically removing the leader sequence from substrate proteins and subsequently monomethylating the alpha-amino group of the newly exposed N-terminal phenylalanine.</text>
</comment>
<keyword evidence="4" id="KW-0997">Cell inner membrane</keyword>
<evidence type="ECO:0000256" key="6">
    <source>
        <dbReference type="ARBA" id="ARBA00022989"/>
    </source>
</evidence>
<feature type="transmembrane region" description="Helical" evidence="10">
    <location>
        <begin position="224"/>
        <end position="241"/>
    </location>
</feature>
<comment type="catalytic activity">
    <reaction evidence="9">
        <text>Typically cleaves a -Gly-|-Phe- bond to release an N-terminal, basic peptide of 5-8 residues from type IV prepilin, and then N-methylates the new N-terminal amino group, the methyl donor being S-adenosyl-L-methionine.</text>
        <dbReference type="EC" id="3.4.23.43"/>
    </reaction>
</comment>
<evidence type="ECO:0000256" key="8">
    <source>
        <dbReference type="RuleBase" id="RU003793"/>
    </source>
</evidence>
<dbReference type="InterPro" id="IPR050882">
    <property type="entry name" value="Prepilin_peptidase/N-MTase"/>
</dbReference>